<evidence type="ECO:0000256" key="3">
    <source>
        <dbReference type="ARBA" id="ARBA00023125"/>
    </source>
</evidence>
<dbReference type="SUPFAM" id="SSF48452">
    <property type="entry name" value="TPR-like"/>
    <property type="match status" value="3"/>
</dbReference>
<sequence>MRQLTSTVFWVAQVHLRFRLLGPFTVEGELAAPLPVGKARRVLAVLAERAGEFVSVATLIEALWDERPPEHADRNVAALISRLRRALGRDRIDGGAAGYRLVPESLGVDLREAVELVETAERELRYGNYALASTGAEQAAKRLAADVPLAGERDDPWVQQLRRTVARWLARARICWAGAALELGLPDVTVEEAGAVLRADPLDEQACRLVIRGHQRAGRSGAALIAYRQLQLAMSEQLGSDPSPATQAAYLAVLRSENPRARPRPGTPGPPDRERLVGRGLELATLRELWFGAVAGRPGLAVVTGEAGIGKSALVERCTDEPRRTGALVLSVTCFEAERSLYLQPLVQAVRTIARTIRPAEVRELAGSRLGTLAQLVSELTDATGPVDYTRATPELEHGRALDALAGFFIRLSARQPLLLTVEDVHHGGWSTVEALHFLTGRWAGSRMMVVVTERSSEDKPVASALRDVADAWLKLGPLSATEVATLAERSGLTEPSDRLYSWTGGSPLLVTELLRHSATSASLVVPGSLHEAVAERIAHAGDQTAELLAQGAVLGTAFTLDEVAGLSGIDVEDCARRAGRALRAGLLIARGATFRFPNDIVRQVAYESAPEPVRTSRHRRAAKLLADRPEAAARHYASAGDWPAAARAWMAAAHTAHLTFANTEAVELLGHAIGAARSAGDTRLLVEVLLRRGRAHTDLGHTDAAREDHQAALELARTEGDAELEARALEQLGWTALYARDAMHAVDFAEQATEIAESAAAAPGALPSAMLLLGRVRHWDGEYAGAEAAYDRVLAATEENTAEDATTALALTYRGALLQHQDRFAEARAVLARAAVLCRRTGEFRPMLQTLFFTALARGDSGDFAGALRSLDNARRLIDAEQVGFYRAGIETTTSWLWQELGQVRRAREHAERAVELAHRGGGALELEQELHALLAVADCDLLLGRETDAAAAVEAAAPMLERSLPFKPRAEMRLLEMRSRWDPAVAEQLLLNARRYSSRKYEALALRTLGKPERAAEVAASTGSDLLIAQLGAPADSRAAVRRIGESLPTELRGSFAAGGRLCLPAPRTH</sequence>
<keyword evidence="9" id="KW-1185">Reference proteome</keyword>
<evidence type="ECO:0000256" key="5">
    <source>
        <dbReference type="PROSITE-ProRule" id="PRU01091"/>
    </source>
</evidence>
<dbReference type="SMART" id="SM00028">
    <property type="entry name" value="TPR"/>
    <property type="match status" value="4"/>
</dbReference>
<dbReference type="EMBL" id="BAABJP010000030">
    <property type="protein sequence ID" value="GAA5164163.1"/>
    <property type="molecule type" value="Genomic_DNA"/>
</dbReference>
<name>A0ABP9QM10_9PSEU</name>
<dbReference type="Gene3D" id="1.10.10.10">
    <property type="entry name" value="Winged helix-like DNA-binding domain superfamily/Winged helix DNA-binding domain"/>
    <property type="match status" value="1"/>
</dbReference>
<gene>
    <name evidence="8" type="ORF">GCM10023321_52210</name>
</gene>
<keyword evidence="2" id="KW-0805">Transcription regulation</keyword>
<dbReference type="Pfam" id="PF13191">
    <property type="entry name" value="AAA_16"/>
    <property type="match status" value="1"/>
</dbReference>
<dbReference type="SUPFAM" id="SSF52540">
    <property type="entry name" value="P-loop containing nucleoside triphosphate hydrolases"/>
    <property type="match status" value="1"/>
</dbReference>
<proteinExistence type="inferred from homology"/>
<feature type="domain" description="OmpR/PhoB-type" evidence="7">
    <location>
        <begin position="6"/>
        <end position="103"/>
    </location>
</feature>
<dbReference type="SUPFAM" id="SSF46894">
    <property type="entry name" value="C-terminal effector domain of the bipartite response regulators"/>
    <property type="match status" value="1"/>
</dbReference>
<comment type="similarity">
    <text evidence="1">Belongs to the AfsR/DnrI/RedD regulatory family.</text>
</comment>
<evidence type="ECO:0000313" key="9">
    <source>
        <dbReference type="Proteomes" id="UP001428817"/>
    </source>
</evidence>
<dbReference type="InterPro" id="IPR016032">
    <property type="entry name" value="Sig_transdc_resp-reg_C-effctor"/>
</dbReference>
<dbReference type="Gene3D" id="1.25.40.10">
    <property type="entry name" value="Tetratricopeptide repeat domain"/>
    <property type="match status" value="3"/>
</dbReference>
<dbReference type="InterPro" id="IPR005158">
    <property type="entry name" value="BTAD"/>
</dbReference>
<dbReference type="InterPro" id="IPR036388">
    <property type="entry name" value="WH-like_DNA-bd_sf"/>
</dbReference>
<reference evidence="9" key="1">
    <citation type="journal article" date="2019" name="Int. J. Syst. Evol. Microbiol.">
        <title>The Global Catalogue of Microorganisms (GCM) 10K type strain sequencing project: providing services to taxonomists for standard genome sequencing and annotation.</title>
        <authorList>
            <consortium name="The Broad Institute Genomics Platform"/>
            <consortium name="The Broad Institute Genome Sequencing Center for Infectious Disease"/>
            <person name="Wu L."/>
            <person name="Ma J."/>
        </authorList>
    </citation>
    <scope>NUCLEOTIDE SEQUENCE [LARGE SCALE GENOMIC DNA]</scope>
    <source>
        <strain evidence="9">JCM 18303</strain>
    </source>
</reference>
<evidence type="ECO:0000256" key="1">
    <source>
        <dbReference type="ARBA" id="ARBA00005820"/>
    </source>
</evidence>
<feature type="region of interest" description="Disordered" evidence="6">
    <location>
        <begin position="256"/>
        <end position="275"/>
    </location>
</feature>
<comment type="caution">
    <text evidence="8">The sequence shown here is derived from an EMBL/GenBank/DDBJ whole genome shotgun (WGS) entry which is preliminary data.</text>
</comment>
<dbReference type="InterPro" id="IPR041664">
    <property type="entry name" value="AAA_16"/>
</dbReference>
<dbReference type="InterPro" id="IPR001867">
    <property type="entry name" value="OmpR/PhoB-type_DNA-bd"/>
</dbReference>
<keyword evidence="3 5" id="KW-0238">DNA-binding</keyword>
<dbReference type="InterPro" id="IPR011990">
    <property type="entry name" value="TPR-like_helical_dom_sf"/>
</dbReference>
<accession>A0ABP9QM10</accession>
<dbReference type="PROSITE" id="PS51755">
    <property type="entry name" value="OMPR_PHOB"/>
    <property type="match status" value="1"/>
</dbReference>
<evidence type="ECO:0000256" key="4">
    <source>
        <dbReference type="ARBA" id="ARBA00023163"/>
    </source>
</evidence>
<dbReference type="InterPro" id="IPR051677">
    <property type="entry name" value="AfsR-DnrI-RedD_regulator"/>
</dbReference>
<protein>
    <recommendedName>
        <fullName evidence="7">OmpR/PhoB-type domain-containing protein</fullName>
    </recommendedName>
</protein>
<organism evidence="8 9">
    <name type="scientific">Pseudonocardia eucalypti</name>
    <dbReference type="NCBI Taxonomy" id="648755"/>
    <lineage>
        <taxon>Bacteria</taxon>
        <taxon>Bacillati</taxon>
        <taxon>Actinomycetota</taxon>
        <taxon>Actinomycetes</taxon>
        <taxon>Pseudonocardiales</taxon>
        <taxon>Pseudonocardiaceae</taxon>
        <taxon>Pseudonocardia</taxon>
    </lineage>
</organism>
<dbReference type="Pfam" id="PF00486">
    <property type="entry name" value="Trans_reg_C"/>
    <property type="match status" value="1"/>
</dbReference>
<dbReference type="PANTHER" id="PTHR35807">
    <property type="entry name" value="TRANSCRIPTIONAL REGULATOR REDD-RELATED"/>
    <property type="match status" value="1"/>
</dbReference>
<dbReference type="SMART" id="SM01043">
    <property type="entry name" value="BTAD"/>
    <property type="match status" value="1"/>
</dbReference>
<evidence type="ECO:0000256" key="2">
    <source>
        <dbReference type="ARBA" id="ARBA00023015"/>
    </source>
</evidence>
<dbReference type="PANTHER" id="PTHR35807:SF1">
    <property type="entry name" value="TRANSCRIPTIONAL REGULATOR REDD"/>
    <property type="match status" value="1"/>
</dbReference>
<dbReference type="SMART" id="SM00862">
    <property type="entry name" value="Trans_reg_C"/>
    <property type="match status" value="1"/>
</dbReference>
<evidence type="ECO:0000256" key="6">
    <source>
        <dbReference type="SAM" id="MobiDB-lite"/>
    </source>
</evidence>
<dbReference type="Pfam" id="PF03704">
    <property type="entry name" value="BTAD"/>
    <property type="match status" value="1"/>
</dbReference>
<feature type="DNA-binding region" description="OmpR/PhoB-type" evidence="5">
    <location>
        <begin position="6"/>
        <end position="103"/>
    </location>
</feature>
<dbReference type="Proteomes" id="UP001428817">
    <property type="component" value="Unassembled WGS sequence"/>
</dbReference>
<keyword evidence="4" id="KW-0804">Transcription</keyword>
<dbReference type="InterPro" id="IPR027417">
    <property type="entry name" value="P-loop_NTPase"/>
</dbReference>
<dbReference type="InterPro" id="IPR019734">
    <property type="entry name" value="TPR_rpt"/>
</dbReference>
<evidence type="ECO:0000313" key="8">
    <source>
        <dbReference type="EMBL" id="GAA5164163.1"/>
    </source>
</evidence>
<evidence type="ECO:0000259" key="7">
    <source>
        <dbReference type="PROSITE" id="PS51755"/>
    </source>
</evidence>